<evidence type="ECO:0000256" key="1">
    <source>
        <dbReference type="SAM" id="SignalP"/>
    </source>
</evidence>
<gene>
    <name evidence="4" type="ORF">ABI908_08495</name>
    <name evidence="3" type="ORF">DK843_19580</name>
</gene>
<dbReference type="InterPro" id="IPR008966">
    <property type="entry name" value="Adhesion_dom_sf"/>
</dbReference>
<evidence type="ECO:0000313" key="4">
    <source>
        <dbReference type="EMBL" id="MEO9384144.1"/>
    </source>
</evidence>
<proteinExistence type="predicted"/>
<dbReference type="AlphaFoldDB" id="A0A344UM05"/>
<dbReference type="OrthoDB" id="8926940at2"/>
<feature type="signal peptide" evidence="1">
    <location>
        <begin position="1"/>
        <end position="24"/>
    </location>
</feature>
<evidence type="ECO:0000259" key="2">
    <source>
        <dbReference type="Pfam" id="PF00419"/>
    </source>
</evidence>
<dbReference type="Proteomes" id="UP001462502">
    <property type="component" value="Unassembled WGS sequence"/>
</dbReference>
<evidence type="ECO:0000313" key="3">
    <source>
        <dbReference type="EMBL" id="AXE36303.1"/>
    </source>
</evidence>
<dbReference type="Pfam" id="PF00419">
    <property type="entry name" value="Fimbrial"/>
    <property type="match status" value="1"/>
</dbReference>
<dbReference type="KEGG" id="chrb:DK843_19580"/>
<dbReference type="EMBL" id="CP029554">
    <property type="protein sequence ID" value="AXE36303.1"/>
    <property type="molecule type" value="Genomic_DNA"/>
</dbReference>
<dbReference type="Proteomes" id="UP000252038">
    <property type="component" value="Chromosome"/>
</dbReference>
<reference evidence="3 5" key="1">
    <citation type="submission" date="2018-05" db="EMBL/GenBank/DDBJ databases">
        <title>Genome sequencing, assembly and analysis of the novel insecticidal bacterium, Chromobacterium phragmitis.</title>
        <authorList>
            <person name="Sparks M.E."/>
            <person name="Blackburn M.B."/>
            <person name="Gundersen-Rindal D.E."/>
        </authorList>
    </citation>
    <scope>NUCLEOTIDE SEQUENCE [LARGE SCALE GENOMIC DNA]</scope>
    <source>
        <strain evidence="3">IIBBL 274-1</strain>
    </source>
</reference>
<dbReference type="GO" id="GO:0009289">
    <property type="term" value="C:pilus"/>
    <property type="evidence" value="ECO:0007669"/>
    <property type="project" value="InterPro"/>
</dbReference>
<dbReference type="InterPro" id="IPR000259">
    <property type="entry name" value="Adhesion_dom_fimbrial"/>
</dbReference>
<organism evidence="3 5">
    <name type="scientific">Chromobacterium phragmitis</name>
    <dbReference type="NCBI Taxonomy" id="2202141"/>
    <lineage>
        <taxon>Bacteria</taxon>
        <taxon>Pseudomonadati</taxon>
        <taxon>Pseudomonadota</taxon>
        <taxon>Betaproteobacteria</taxon>
        <taxon>Neisseriales</taxon>
        <taxon>Chromobacteriaceae</taxon>
        <taxon>Chromobacterium</taxon>
    </lineage>
</organism>
<dbReference type="InterPro" id="IPR036937">
    <property type="entry name" value="Adhesion_dom_fimbrial_sf"/>
</dbReference>
<keyword evidence="1" id="KW-0732">Signal</keyword>
<dbReference type="RefSeq" id="WP_114061993.1">
    <property type="nucleotide sequence ID" value="NZ_CP029495.1"/>
</dbReference>
<dbReference type="SUPFAM" id="SSF49401">
    <property type="entry name" value="Bacterial adhesins"/>
    <property type="match status" value="1"/>
</dbReference>
<dbReference type="EMBL" id="JBDXMI010000001">
    <property type="protein sequence ID" value="MEO9384144.1"/>
    <property type="molecule type" value="Genomic_DNA"/>
</dbReference>
<accession>A0A344UM05</accession>
<feature type="chain" id="PRO_5017062702" evidence="1">
    <location>
        <begin position="25"/>
        <end position="341"/>
    </location>
</feature>
<dbReference type="KEGG" id="chri:DK842_14010"/>
<dbReference type="Gene3D" id="2.60.40.1090">
    <property type="entry name" value="Fimbrial-type adhesion domain"/>
    <property type="match status" value="1"/>
</dbReference>
<sequence>MLTVRIARLLLLAALAVFPTLSHALACKEGGRGGNVLISEDIGSTVAVPITEVDGKEIWYSQQRTVNVFCYKDNNIREAEGIYFYPNPRNNNTSQGVKFGVEYKGQTYYRSDLSPNGNGIPTGYDIPACPSNVSLDKCPTVNFTLSFKVTIATKKPYPVNGLVGLNQFQVLQFDGKYGINNAPNSNLVYKVTGLDKIRFIPCAVKVWLNPATNTLDFGRIVKSKTGLTPSAPSKGFTLGLQKTCDDPVQINGYFRGLNGKKDDYTATLVKKKDGSDSGLGVQLFYGNGNRLRFEQSEYLATFKQGDHDKTVQMYGVIVPTNLGMVEPGPFKGTITIDLLYI</sequence>
<evidence type="ECO:0000313" key="5">
    <source>
        <dbReference type="Proteomes" id="UP000252038"/>
    </source>
</evidence>
<reference evidence="4 6" key="2">
    <citation type="submission" date="2024-05" db="EMBL/GenBank/DDBJ databases">
        <authorList>
            <person name="De Oliveira J.P."/>
            <person name="Noriler S.A."/>
            <person name="De Oliveira A.G."/>
            <person name="Sipoli D.S."/>
        </authorList>
    </citation>
    <scope>NUCLEOTIDE SEQUENCE [LARGE SCALE GENOMIC DNA]</scope>
    <source>
        <strain evidence="4 6">LABIM192</strain>
    </source>
</reference>
<evidence type="ECO:0000313" key="6">
    <source>
        <dbReference type="Proteomes" id="UP001462502"/>
    </source>
</evidence>
<protein>
    <submittedName>
        <fullName evidence="4">Fimbrial protein</fullName>
    </submittedName>
</protein>
<name>A0A344UM05_9NEIS</name>
<dbReference type="GO" id="GO:0007155">
    <property type="term" value="P:cell adhesion"/>
    <property type="evidence" value="ECO:0007669"/>
    <property type="project" value="InterPro"/>
</dbReference>
<keyword evidence="6" id="KW-1185">Reference proteome</keyword>
<feature type="domain" description="Fimbrial-type adhesion" evidence="2">
    <location>
        <begin position="212"/>
        <end position="340"/>
    </location>
</feature>